<dbReference type="AlphaFoldDB" id="A0AAP0R247"/>
<keyword evidence="3" id="KW-1185">Reference proteome</keyword>
<gene>
    <name evidence="2" type="ORF">L1049_010562</name>
</gene>
<dbReference type="EMBL" id="JBBPBK010000016">
    <property type="protein sequence ID" value="KAK9268122.1"/>
    <property type="molecule type" value="Genomic_DNA"/>
</dbReference>
<reference evidence="2 3" key="1">
    <citation type="journal article" date="2024" name="Plant J.">
        <title>Genome sequences and population genomics reveal climatic adaptation and genomic divergence between two closely related sweetgum species.</title>
        <authorList>
            <person name="Xu W.Q."/>
            <person name="Ren C.Q."/>
            <person name="Zhang X.Y."/>
            <person name="Comes H.P."/>
            <person name="Liu X.H."/>
            <person name="Li Y.G."/>
            <person name="Kettle C.J."/>
            <person name="Jalonen R."/>
            <person name="Gaisberger H."/>
            <person name="Ma Y.Z."/>
            <person name="Qiu Y.X."/>
        </authorList>
    </citation>
    <scope>NUCLEOTIDE SEQUENCE [LARGE SCALE GENOMIC DNA]</scope>
    <source>
        <strain evidence="2">Hangzhou</strain>
    </source>
</reference>
<dbReference type="Proteomes" id="UP001415857">
    <property type="component" value="Unassembled WGS sequence"/>
</dbReference>
<dbReference type="PROSITE" id="PS51222">
    <property type="entry name" value="DCD"/>
    <property type="match status" value="1"/>
</dbReference>
<dbReference type="Pfam" id="PF10539">
    <property type="entry name" value="Dev_Cell_Death"/>
    <property type="match status" value="1"/>
</dbReference>
<dbReference type="PANTHER" id="PTHR46444:SF9">
    <property type="entry name" value="DCD (DEVELOPMENT AND CELL DEATH) DOMAIN PROTEIN"/>
    <property type="match status" value="1"/>
</dbReference>
<comment type="caution">
    <text evidence="2">The sequence shown here is derived from an EMBL/GenBank/DDBJ whole genome shotgun (WGS) entry which is preliminary data.</text>
</comment>
<evidence type="ECO:0000313" key="3">
    <source>
        <dbReference type="Proteomes" id="UP001415857"/>
    </source>
</evidence>
<feature type="domain" description="DCD" evidence="1">
    <location>
        <begin position="14"/>
        <end position="144"/>
    </location>
</feature>
<proteinExistence type="predicted"/>
<dbReference type="SMART" id="SM00767">
    <property type="entry name" value="DCD"/>
    <property type="match status" value="1"/>
</dbReference>
<evidence type="ECO:0000259" key="1">
    <source>
        <dbReference type="PROSITE" id="PS51222"/>
    </source>
</evidence>
<dbReference type="PANTHER" id="PTHR46444">
    <property type="entry name" value="DCD (DEVELOPMENT AND CELL DEATH) DOMAIN PROTEIN-RELATED"/>
    <property type="match status" value="1"/>
</dbReference>
<protein>
    <recommendedName>
        <fullName evidence="1">DCD domain-containing protein</fullName>
    </recommendedName>
</protein>
<dbReference type="InterPro" id="IPR013989">
    <property type="entry name" value="Dev_and_cell_death_domain"/>
</dbReference>
<accession>A0AAP0R247</accession>
<sequence length="216" mass="24619">MDLDRDQNNVPGRVPNFGAIFMSNSATKRECLRRKLFGLPSSQAYFVKQVKAGMVLFLFEFERRELYGVFQACSDGAMNIVPHAFSSSGKQFPAQVKFTTIWYCSPLSEPEFHGAIKDNYFSANKFNFGLSADQVRQLLLLFSSRKLKDCLPQRLLMGSKVTKLIRNSLGKLKRVPDDDKLALSDREEIEHDVENDLGQVMLADYPWEFSGKRSTQ</sequence>
<organism evidence="2 3">
    <name type="scientific">Liquidambar formosana</name>
    <name type="common">Formosan gum</name>
    <dbReference type="NCBI Taxonomy" id="63359"/>
    <lineage>
        <taxon>Eukaryota</taxon>
        <taxon>Viridiplantae</taxon>
        <taxon>Streptophyta</taxon>
        <taxon>Embryophyta</taxon>
        <taxon>Tracheophyta</taxon>
        <taxon>Spermatophyta</taxon>
        <taxon>Magnoliopsida</taxon>
        <taxon>eudicotyledons</taxon>
        <taxon>Gunneridae</taxon>
        <taxon>Pentapetalae</taxon>
        <taxon>Saxifragales</taxon>
        <taxon>Altingiaceae</taxon>
        <taxon>Liquidambar</taxon>
    </lineage>
</organism>
<name>A0AAP0R247_LIQFO</name>
<evidence type="ECO:0000313" key="2">
    <source>
        <dbReference type="EMBL" id="KAK9268122.1"/>
    </source>
</evidence>